<proteinExistence type="predicted"/>
<accession>A0ABS9HHG4</accession>
<organism evidence="2 3">
    <name type="scientific">Nocardioides potassii</name>
    <dbReference type="NCBI Taxonomy" id="2911371"/>
    <lineage>
        <taxon>Bacteria</taxon>
        <taxon>Bacillati</taxon>
        <taxon>Actinomycetota</taxon>
        <taxon>Actinomycetes</taxon>
        <taxon>Propionibacteriales</taxon>
        <taxon>Nocardioidaceae</taxon>
        <taxon>Nocardioides</taxon>
    </lineage>
</organism>
<comment type="caution">
    <text evidence="2">The sequence shown here is derived from an EMBL/GenBank/DDBJ whole genome shotgun (WGS) entry which is preliminary data.</text>
</comment>
<feature type="transmembrane region" description="Helical" evidence="1">
    <location>
        <begin position="148"/>
        <end position="168"/>
    </location>
</feature>
<keyword evidence="1" id="KW-0472">Membrane</keyword>
<keyword evidence="1" id="KW-1133">Transmembrane helix</keyword>
<dbReference type="EMBL" id="JAKJHZ010000012">
    <property type="protein sequence ID" value="MCF6379842.1"/>
    <property type="molecule type" value="Genomic_DNA"/>
</dbReference>
<evidence type="ECO:0000313" key="2">
    <source>
        <dbReference type="EMBL" id="MCF6379842.1"/>
    </source>
</evidence>
<dbReference type="Proteomes" id="UP001201161">
    <property type="component" value="Unassembled WGS sequence"/>
</dbReference>
<feature type="transmembrane region" description="Helical" evidence="1">
    <location>
        <begin position="83"/>
        <end position="104"/>
    </location>
</feature>
<feature type="transmembrane region" description="Helical" evidence="1">
    <location>
        <begin position="116"/>
        <end position="136"/>
    </location>
</feature>
<protein>
    <submittedName>
        <fullName evidence="2">Uncharacterized protein</fullName>
    </submittedName>
</protein>
<name>A0ABS9HHG4_9ACTN</name>
<feature type="transmembrane region" description="Helical" evidence="1">
    <location>
        <begin position="12"/>
        <end position="33"/>
    </location>
</feature>
<feature type="transmembrane region" description="Helical" evidence="1">
    <location>
        <begin position="39"/>
        <end position="56"/>
    </location>
</feature>
<keyword evidence="3" id="KW-1185">Reference proteome</keyword>
<feature type="transmembrane region" description="Helical" evidence="1">
    <location>
        <begin position="61"/>
        <end position="77"/>
    </location>
</feature>
<gene>
    <name evidence="2" type="ORF">L2K70_19690</name>
</gene>
<sequence length="174" mass="18453">MMATSFRLAAPGVTTPVVALRALVVLLPCAALALALPEVPHWFVLVVVPVTAVMWARAPDHGVGIIPLVLVAGWWAAHGVVDWRVLVVAVLLLGAHVAATLLSYGPPTLAVDPHLVRVWVVRALLAVVPVPVAWLAVRGLDPRQAPAWLWLATAALTGVLLLVTTRLTRSESAR</sequence>
<reference evidence="2 3" key="1">
    <citation type="submission" date="2022-01" db="EMBL/GenBank/DDBJ databases">
        <title>Nocardioides sp. nov., an actinomycete isolated from mining soil.</title>
        <authorList>
            <person name="Liu L."/>
        </authorList>
    </citation>
    <scope>NUCLEOTIDE SEQUENCE [LARGE SCALE GENOMIC DNA]</scope>
    <source>
        <strain evidence="2 3">KLBMP 9356</strain>
    </source>
</reference>
<keyword evidence="1" id="KW-0812">Transmembrane</keyword>
<evidence type="ECO:0000256" key="1">
    <source>
        <dbReference type="SAM" id="Phobius"/>
    </source>
</evidence>
<evidence type="ECO:0000313" key="3">
    <source>
        <dbReference type="Proteomes" id="UP001201161"/>
    </source>
</evidence>
<dbReference type="RefSeq" id="WP_236405045.1">
    <property type="nucleotide sequence ID" value="NZ_JAKJHZ010000012.1"/>
</dbReference>